<dbReference type="InterPro" id="IPR011004">
    <property type="entry name" value="Trimer_LpxA-like_sf"/>
</dbReference>
<dbReference type="InterPro" id="IPR051159">
    <property type="entry name" value="Hexapeptide_acetyltransf"/>
</dbReference>
<dbReference type="Proteomes" id="UP001055868">
    <property type="component" value="Chromosome"/>
</dbReference>
<sequence length="194" mass="20650">MKPFAVDPDDPRSQLERMLAGDWYIADDPDIQRQFRRALRETARFNDVYAQDPDASQGILGGLLGGLGEGAHVRAPLRVDYGSRLYIGAGTFVNFGLVALDVVDVRIGERCQLGPNIQLLTPIHPLEREARAQGWEAAEPITLEDDVWLGGGVIVCPGVTVGAGSVIGAGSVVTSDVPPGVLAVGSPARVVREL</sequence>
<evidence type="ECO:0000259" key="4">
    <source>
        <dbReference type="SMART" id="SM01266"/>
    </source>
</evidence>
<gene>
    <name evidence="5" type="ORF">M4486_01995</name>
</gene>
<dbReference type="Pfam" id="PF00132">
    <property type="entry name" value="Hexapep"/>
    <property type="match status" value="1"/>
</dbReference>
<protein>
    <submittedName>
        <fullName evidence="5">Sugar O-acetyltransferase</fullName>
    </submittedName>
</protein>
<evidence type="ECO:0000256" key="3">
    <source>
        <dbReference type="ARBA" id="ARBA00022737"/>
    </source>
</evidence>
<dbReference type="InterPro" id="IPR001451">
    <property type="entry name" value="Hexapep"/>
</dbReference>
<dbReference type="SUPFAM" id="SSF51161">
    <property type="entry name" value="Trimeric LpxA-like enzymes"/>
    <property type="match status" value="1"/>
</dbReference>
<proteinExistence type="inferred from homology"/>
<keyword evidence="6" id="KW-1185">Reference proteome</keyword>
<evidence type="ECO:0000313" key="6">
    <source>
        <dbReference type="Proteomes" id="UP001055868"/>
    </source>
</evidence>
<dbReference type="InterPro" id="IPR018357">
    <property type="entry name" value="Hexapep_transf_CS"/>
</dbReference>
<dbReference type="RefSeq" id="WP_249479310.1">
    <property type="nucleotide sequence ID" value="NZ_CP097218.1"/>
</dbReference>
<reference evidence="5" key="1">
    <citation type="submission" date="2022-05" db="EMBL/GenBank/DDBJ databases">
        <title>Genomic analysis of Brachybacterium sp. CBA3104.</title>
        <authorList>
            <person name="Roh S.W."/>
            <person name="Kim Y.B."/>
            <person name="Kim Y."/>
        </authorList>
    </citation>
    <scope>NUCLEOTIDE SEQUENCE</scope>
    <source>
        <strain evidence="5">CBA3104</strain>
    </source>
</reference>
<dbReference type="PROSITE" id="PS00101">
    <property type="entry name" value="HEXAPEP_TRANSFERASES"/>
    <property type="match status" value="1"/>
</dbReference>
<evidence type="ECO:0000256" key="2">
    <source>
        <dbReference type="ARBA" id="ARBA00022679"/>
    </source>
</evidence>
<evidence type="ECO:0000313" key="5">
    <source>
        <dbReference type="EMBL" id="UQN30144.1"/>
    </source>
</evidence>
<dbReference type="PANTHER" id="PTHR23416:SF23">
    <property type="entry name" value="ACETYLTRANSFERASE C18B11.09C-RELATED"/>
    <property type="match status" value="1"/>
</dbReference>
<dbReference type="PANTHER" id="PTHR23416">
    <property type="entry name" value="SIALIC ACID SYNTHASE-RELATED"/>
    <property type="match status" value="1"/>
</dbReference>
<accession>A0ABY4N7P9</accession>
<evidence type="ECO:0000256" key="1">
    <source>
        <dbReference type="ARBA" id="ARBA00007274"/>
    </source>
</evidence>
<dbReference type="CDD" id="cd03357">
    <property type="entry name" value="LbH_MAT_GAT"/>
    <property type="match status" value="1"/>
</dbReference>
<keyword evidence="2" id="KW-0808">Transferase</keyword>
<organism evidence="5 6">
    <name type="scientific">Brachybacterium kimchii</name>
    <dbReference type="NCBI Taxonomy" id="2942909"/>
    <lineage>
        <taxon>Bacteria</taxon>
        <taxon>Bacillati</taxon>
        <taxon>Actinomycetota</taxon>
        <taxon>Actinomycetes</taxon>
        <taxon>Micrococcales</taxon>
        <taxon>Dermabacteraceae</taxon>
        <taxon>Brachybacterium</taxon>
    </lineage>
</organism>
<name>A0ABY4N7P9_9MICO</name>
<dbReference type="SMART" id="SM01266">
    <property type="entry name" value="Mac"/>
    <property type="match status" value="1"/>
</dbReference>
<comment type="similarity">
    <text evidence="1">Belongs to the transferase hexapeptide repeat family.</text>
</comment>
<feature type="domain" description="Maltose/galactoside acetyltransferase" evidence="4">
    <location>
        <begin position="15"/>
        <end position="69"/>
    </location>
</feature>
<dbReference type="Pfam" id="PF12464">
    <property type="entry name" value="Mac"/>
    <property type="match status" value="1"/>
</dbReference>
<dbReference type="InterPro" id="IPR024688">
    <property type="entry name" value="Mac_dom"/>
</dbReference>
<keyword evidence="3" id="KW-0677">Repeat</keyword>
<dbReference type="Gene3D" id="2.160.10.10">
    <property type="entry name" value="Hexapeptide repeat proteins"/>
    <property type="match status" value="1"/>
</dbReference>
<dbReference type="EMBL" id="CP097218">
    <property type="protein sequence ID" value="UQN30144.1"/>
    <property type="molecule type" value="Genomic_DNA"/>
</dbReference>